<dbReference type="SUPFAM" id="SSF63380">
    <property type="entry name" value="Riboflavin synthase domain-like"/>
    <property type="match status" value="1"/>
</dbReference>
<dbReference type="Gene3D" id="1.10.490.10">
    <property type="entry name" value="Globins"/>
    <property type="match status" value="1"/>
</dbReference>
<keyword evidence="9" id="KW-0408">Iron</keyword>
<dbReference type="Pfam" id="PF00970">
    <property type="entry name" value="FAD_binding_6"/>
    <property type="match status" value="1"/>
</dbReference>
<evidence type="ECO:0000256" key="2">
    <source>
        <dbReference type="ARBA" id="ARBA00006401"/>
    </source>
</evidence>
<dbReference type="Pfam" id="PF00042">
    <property type="entry name" value="Globin"/>
    <property type="match status" value="1"/>
</dbReference>
<dbReference type="NCBIfam" id="NF009805">
    <property type="entry name" value="PRK13289.1"/>
    <property type="match status" value="1"/>
</dbReference>
<protein>
    <recommendedName>
        <fullName evidence="3">nitric oxide dioxygenase</fullName>
        <ecNumber evidence="3">1.14.12.17</ecNumber>
    </recommendedName>
</protein>
<dbReference type="InterPro" id="IPR017938">
    <property type="entry name" value="Riboflavin_synthase-like_b-brl"/>
</dbReference>
<evidence type="ECO:0000259" key="15">
    <source>
        <dbReference type="PROSITE" id="PS01033"/>
    </source>
</evidence>
<comment type="caution">
    <text evidence="17">The sequence shown here is derived from an EMBL/GenBank/DDBJ whole genome shotgun (WGS) entry which is preliminary data.</text>
</comment>
<comment type="catalytic activity">
    <reaction evidence="12">
        <text>2 nitric oxide + NADH + 2 O2 = 2 nitrate + NAD(+) + H(+)</text>
        <dbReference type="Rhea" id="RHEA:19469"/>
        <dbReference type="ChEBI" id="CHEBI:15378"/>
        <dbReference type="ChEBI" id="CHEBI:15379"/>
        <dbReference type="ChEBI" id="CHEBI:16480"/>
        <dbReference type="ChEBI" id="CHEBI:17632"/>
        <dbReference type="ChEBI" id="CHEBI:57540"/>
        <dbReference type="ChEBI" id="CHEBI:57945"/>
        <dbReference type="EC" id="1.14.12.17"/>
    </reaction>
</comment>
<dbReference type="CDD" id="cd06184">
    <property type="entry name" value="flavohem_like_fad_nad_binding"/>
    <property type="match status" value="1"/>
</dbReference>
<evidence type="ECO:0000313" key="18">
    <source>
        <dbReference type="Proteomes" id="UP001501565"/>
    </source>
</evidence>
<dbReference type="RefSeq" id="WP_344800725.1">
    <property type="nucleotide sequence ID" value="NZ_BAABBN010000017.1"/>
</dbReference>
<evidence type="ECO:0000313" key="17">
    <source>
        <dbReference type="EMBL" id="GAA3942542.1"/>
    </source>
</evidence>
<comment type="similarity">
    <text evidence="2">In the C-terminal section; belongs to the flavoprotein pyridine nucleotide cytochrome reductase family.</text>
</comment>
<evidence type="ECO:0000256" key="6">
    <source>
        <dbReference type="ARBA" id="ARBA00022621"/>
    </source>
</evidence>
<evidence type="ECO:0000256" key="3">
    <source>
        <dbReference type="ARBA" id="ARBA00012229"/>
    </source>
</evidence>
<keyword evidence="5 14" id="KW-0349">Heme</keyword>
<keyword evidence="6 14" id="KW-0561">Oxygen transport</keyword>
<dbReference type="PANTHER" id="PTHR43396:SF3">
    <property type="entry name" value="FLAVOHEMOPROTEIN"/>
    <property type="match status" value="1"/>
</dbReference>
<dbReference type="SUPFAM" id="SSF46458">
    <property type="entry name" value="Globin-like"/>
    <property type="match status" value="1"/>
</dbReference>
<evidence type="ECO:0000259" key="16">
    <source>
        <dbReference type="PROSITE" id="PS51384"/>
    </source>
</evidence>
<dbReference type="InterPro" id="IPR008333">
    <property type="entry name" value="Cbr1-like_FAD-bd_dom"/>
</dbReference>
<name>A0ABP7NCB3_9GAMM</name>
<comment type="function">
    <text evidence="11">Is involved in NO detoxification in an aerobic process, termed nitric oxide dioxygenase (NOD) reaction that utilizes O(2) and NAD(P)H to convert NO to nitrate, which protects the bacterium from various noxious nitrogen compounds. Therefore, plays a central role in the inducible response to nitrosative stress.</text>
</comment>
<keyword evidence="14" id="KW-0813">Transport</keyword>
<dbReference type="PROSITE" id="PS51384">
    <property type="entry name" value="FAD_FR"/>
    <property type="match status" value="1"/>
</dbReference>
<comment type="cofactor">
    <cofactor evidence="1">
        <name>heme b</name>
        <dbReference type="ChEBI" id="CHEBI:60344"/>
    </cofactor>
</comment>
<evidence type="ECO:0000256" key="14">
    <source>
        <dbReference type="RuleBase" id="RU000356"/>
    </source>
</evidence>
<dbReference type="InterPro" id="IPR001433">
    <property type="entry name" value="OxRdtase_FAD/NAD-bd"/>
</dbReference>
<evidence type="ECO:0000256" key="1">
    <source>
        <dbReference type="ARBA" id="ARBA00001970"/>
    </source>
</evidence>
<sequence>MISQQQKAIIQATLPAVEQNAVNITSCFYPLMFQRYPSVLNYFNQANQQQGTQREALANAVVAYAKNLDRLDVLSDAVSLIVQKHCSLGILPEHYPIVGECLLAAIAEVLGDAVDDAVLDAWGAAYQQLAEILIGSEQATYQFMAERQGGWNGLRDFEVIEKRQESEVITSFVLAPAHDREVIDFHPGQYITIVKTLNERQVRRSYSLSSSPGRDTLQISVKREDGGTLSNHLHDDVQPGDVLALTAPCGDFTLNQNPKPLMLVTAGVGITPALSMLKASLGDYAVAGREIHFLHCARNGQAHAFGREVRHLAETHAHVSSTFIYSHPAESDLSGETGLADDFGFLTETHLKDHLGAKRDVELYVLGPKIFMQQVLQLAADLGIPEAQTHFEFFGPLEELAIDRSQHAA</sequence>
<dbReference type="InterPro" id="IPR000971">
    <property type="entry name" value="Globin"/>
</dbReference>
<evidence type="ECO:0000256" key="13">
    <source>
        <dbReference type="ARBA" id="ARBA00049433"/>
    </source>
</evidence>
<dbReference type="InterPro" id="IPR017927">
    <property type="entry name" value="FAD-bd_FR_type"/>
</dbReference>
<dbReference type="InterPro" id="IPR009050">
    <property type="entry name" value="Globin-like_sf"/>
</dbReference>
<evidence type="ECO:0000256" key="5">
    <source>
        <dbReference type="ARBA" id="ARBA00022617"/>
    </source>
</evidence>
<dbReference type="Pfam" id="PF00175">
    <property type="entry name" value="NAD_binding_1"/>
    <property type="match status" value="1"/>
</dbReference>
<evidence type="ECO:0000256" key="9">
    <source>
        <dbReference type="ARBA" id="ARBA00023004"/>
    </source>
</evidence>
<dbReference type="InterPro" id="IPR012292">
    <property type="entry name" value="Globin/Proto"/>
</dbReference>
<accession>A0ABP7NCB3</accession>
<dbReference type="Gene3D" id="2.40.30.10">
    <property type="entry name" value="Translation factors"/>
    <property type="match status" value="1"/>
</dbReference>
<dbReference type="PROSITE" id="PS01033">
    <property type="entry name" value="GLOBIN"/>
    <property type="match status" value="1"/>
</dbReference>
<evidence type="ECO:0000256" key="11">
    <source>
        <dbReference type="ARBA" id="ARBA00025094"/>
    </source>
</evidence>
<reference evidence="18" key="1">
    <citation type="journal article" date="2019" name="Int. J. Syst. Evol. Microbiol.">
        <title>The Global Catalogue of Microorganisms (GCM) 10K type strain sequencing project: providing services to taxonomists for standard genome sequencing and annotation.</title>
        <authorList>
            <consortium name="The Broad Institute Genomics Platform"/>
            <consortium name="The Broad Institute Genome Sequencing Center for Infectious Disease"/>
            <person name="Wu L."/>
            <person name="Ma J."/>
        </authorList>
    </citation>
    <scope>NUCLEOTIDE SEQUENCE [LARGE SCALE GENOMIC DNA]</scope>
    <source>
        <strain evidence="18">JCM 17551</strain>
    </source>
</reference>
<organism evidence="17 18">
    <name type="scientific">Litoribacillus peritrichatus</name>
    <dbReference type="NCBI Taxonomy" id="718191"/>
    <lineage>
        <taxon>Bacteria</taxon>
        <taxon>Pseudomonadati</taxon>
        <taxon>Pseudomonadota</taxon>
        <taxon>Gammaproteobacteria</taxon>
        <taxon>Oceanospirillales</taxon>
        <taxon>Oceanospirillaceae</taxon>
        <taxon>Litoribacillus</taxon>
    </lineage>
</organism>
<evidence type="ECO:0000256" key="7">
    <source>
        <dbReference type="ARBA" id="ARBA00022723"/>
    </source>
</evidence>
<dbReference type="SUPFAM" id="SSF52343">
    <property type="entry name" value="Ferredoxin reductase-like, C-terminal NADP-linked domain"/>
    <property type="match status" value="1"/>
</dbReference>
<feature type="domain" description="Globin" evidence="15">
    <location>
        <begin position="1"/>
        <end position="138"/>
    </location>
</feature>
<gene>
    <name evidence="17" type="primary">hmpA</name>
    <name evidence="17" type="ORF">GCM10022277_42970</name>
</gene>
<keyword evidence="4" id="KW-0216">Detoxification</keyword>
<keyword evidence="7" id="KW-0479">Metal-binding</keyword>
<comment type="catalytic activity">
    <reaction evidence="13">
        <text>2 nitric oxide + NADPH + 2 O2 = 2 nitrate + NADP(+) + H(+)</text>
        <dbReference type="Rhea" id="RHEA:19465"/>
        <dbReference type="ChEBI" id="CHEBI:15378"/>
        <dbReference type="ChEBI" id="CHEBI:15379"/>
        <dbReference type="ChEBI" id="CHEBI:16480"/>
        <dbReference type="ChEBI" id="CHEBI:17632"/>
        <dbReference type="ChEBI" id="CHEBI:57783"/>
        <dbReference type="ChEBI" id="CHEBI:58349"/>
        <dbReference type="EC" id="1.14.12.17"/>
    </reaction>
</comment>
<dbReference type="PANTHER" id="PTHR43396">
    <property type="entry name" value="FLAVOHEMOPROTEIN"/>
    <property type="match status" value="1"/>
</dbReference>
<evidence type="ECO:0000256" key="12">
    <source>
        <dbReference type="ARBA" id="ARBA00048649"/>
    </source>
</evidence>
<dbReference type="EMBL" id="BAABBN010000017">
    <property type="protein sequence ID" value="GAA3942542.1"/>
    <property type="molecule type" value="Genomic_DNA"/>
</dbReference>
<dbReference type="EC" id="1.14.12.17" evidence="3"/>
<dbReference type="Gene3D" id="3.40.50.80">
    <property type="entry name" value="Nucleotide-binding domain of ferredoxin-NADP reductase (FNR) module"/>
    <property type="match status" value="1"/>
</dbReference>
<comment type="similarity">
    <text evidence="14">Belongs to the globin family.</text>
</comment>
<evidence type="ECO:0000256" key="8">
    <source>
        <dbReference type="ARBA" id="ARBA00022857"/>
    </source>
</evidence>
<dbReference type="Proteomes" id="UP001501565">
    <property type="component" value="Unassembled WGS sequence"/>
</dbReference>
<keyword evidence="8" id="KW-0521">NADP</keyword>
<keyword evidence="10" id="KW-0520">NAD</keyword>
<evidence type="ECO:0000256" key="4">
    <source>
        <dbReference type="ARBA" id="ARBA00022575"/>
    </source>
</evidence>
<keyword evidence="18" id="KW-1185">Reference proteome</keyword>
<proteinExistence type="inferred from homology"/>
<dbReference type="InterPro" id="IPR039261">
    <property type="entry name" value="FNR_nucleotide-bd"/>
</dbReference>
<evidence type="ECO:0000256" key="10">
    <source>
        <dbReference type="ARBA" id="ARBA00023027"/>
    </source>
</evidence>
<feature type="domain" description="FAD-binding FR-type" evidence="16">
    <location>
        <begin position="152"/>
        <end position="255"/>
    </location>
</feature>